<evidence type="ECO:0000313" key="2">
    <source>
        <dbReference type="Proteomes" id="UP001239418"/>
    </source>
</evidence>
<dbReference type="EMBL" id="CP117454">
    <property type="protein sequence ID" value="WLG87020.1"/>
    <property type="molecule type" value="Genomic_DNA"/>
</dbReference>
<dbReference type="Proteomes" id="UP001239418">
    <property type="component" value="Chromosome"/>
</dbReference>
<sequence>MTRYMPITGIDCTIPSLLIDTEAPVDVLHDTAAYRIRSVTQLLETLSLSEALGGDAALLQEFAKVLAIQLRDGCDLLDVVGRRLRAQL</sequence>
<name>A0ABY9F279_9PSED</name>
<keyword evidence="2" id="KW-1185">Reference proteome</keyword>
<organism evidence="1 2">
    <name type="scientific">Pseudomonas cucumis</name>
    <dbReference type="NCBI Taxonomy" id="2954082"/>
    <lineage>
        <taxon>Bacteria</taxon>
        <taxon>Pseudomonadati</taxon>
        <taxon>Pseudomonadota</taxon>
        <taxon>Gammaproteobacteria</taxon>
        <taxon>Pseudomonadales</taxon>
        <taxon>Pseudomonadaceae</taxon>
        <taxon>Pseudomonas</taxon>
    </lineage>
</organism>
<evidence type="ECO:0000313" key="1">
    <source>
        <dbReference type="EMBL" id="WLG87020.1"/>
    </source>
</evidence>
<gene>
    <name evidence="1" type="ORF">PSH97_11080</name>
</gene>
<evidence type="ECO:0008006" key="3">
    <source>
        <dbReference type="Google" id="ProtNLM"/>
    </source>
</evidence>
<proteinExistence type="predicted"/>
<accession>A0ABY9F279</accession>
<reference evidence="1 2" key="1">
    <citation type="submission" date="2023-02" db="EMBL/GenBank/DDBJ databases">
        <title>Evolution of Hrp T3SS in non-pathogenic Pseudomonas fluorescens.</title>
        <authorList>
            <person name="Liao K."/>
            <person name="Wei H."/>
            <person name="Gu Y."/>
        </authorList>
    </citation>
    <scope>NUCLEOTIDE SEQUENCE [LARGE SCALE GENOMIC DNA]</scope>
    <source>
        <strain evidence="1 2">FP1935</strain>
    </source>
</reference>
<dbReference type="RefSeq" id="WP_305449203.1">
    <property type="nucleotide sequence ID" value="NZ_CP117454.1"/>
</dbReference>
<protein>
    <recommendedName>
        <fullName evidence="3">Short-chain dehydrogenase</fullName>
    </recommendedName>
</protein>